<dbReference type="AlphaFoldDB" id="C7M001"/>
<evidence type="ECO:0000313" key="7">
    <source>
        <dbReference type="Proteomes" id="UP000000771"/>
    </source>
</evidence>
<dbReference type="SMART" id="SM00382">
    <property type="entry name" value="AAA"/>
    <property type="match status" value="1"/>
</dbReference>
<dbReference type="Proteomes" id="UP000000771">
    <property type="component" value="Chromosome"/>
</dbReference>
<dbReference type="KEGG" id="afo:Afer_1383"/>
<dbReference type="PANTHER" id="PTHR42781">
    <property type="entry name" value="SPERMIDINE/PUTRESCINE IMPORT ATP-BINDING PROTEIN POTA"/>
    <property type="match status" value="1"/>
</dbReference>
<dbReference type="InterPro" id="IPR008995">
    <property type="entry name" value="Mo/tungstate-bd_C_term_dom"/>
</dbReference>
<dbReference type="Pfam" id="PF08402">
    <property type="entry name" value="TOBE_2"/>
    <property type="match status" value="1"/>
</dbReference>
<accession>C7M001</accession>
<evidence type="ECO:0000256" key="2">
    <source>
        <dbReference type="ARBA" id="ARBA00022741"/>
    </source>
</evidence>
<dbReference type="Gene3D" id="3.40.50.300">
    <property type="entry name" value="P-loop containing nucleotide triphosphate hydrolases"/>
    <property type="match status" value="1"/>
</dbReference>
<dbReference type="EMBL" id="CP001631">
    <property type="protein sequence ID" value="ACU54309.1"/>
    <property type="molecule type" value="Genomic_DNA"/>
</dbReference>
<dbReference type="FunFam" id="3.40.50.300:FF:000425">
    <property type="entry name" value="Probable ABC transporter, ATP-binding subunit"/>
    <property type="match status" value="1"/>
</dbReference>
<dbReference type="Pfam" id="PF00005">
    <property type="entry name" value="ABC_tran"/>
    <property type="match status" value="1"/>
</dbReference>
<dbReference type="GO" id="GO:0015418">
    <property type="term" value="F:ABC-type quaternary ammonium compound transporting activity"/>
    <property type="evidence" value="ECO:0007669"/>
    <property type="project" value="UniProtKB-EC"/>
</dbReference>
<dbReference type="GO" id="GO:0043190">
    <property type="term" value="C:ATP-binding cassette (ABC) transporter complex"/>
    <property type="evidence" value="ECO:0007669"/>
    <property type="project" value="InterPro"/>
</dbReference>
<keyword evidence="2" id="KW-0547">Nucleotide-binding</keyword>
<reference evidence="6 7" key="1">
    <citation type="journal article" date="2009" name="Stand. Genomic Sci.">
        <title>Complete genome sequence of Acidimicrobium ferrooxidans type strain (ICP).</title>
        <authorList>
            <person name="Clum A."/>
            <person name="Nolan M."/>
            <person name="Lang E."/>
            <person name="Glavina Del Rio T."/>
            <person name="Tice H."/>
            <person name="Copeland A."/>
            <person name="Cheng J.F."/>
            <person name="Lucas S."/>
            <person name="Chen F."/>
            <person name="Bruce D."/>
            <person name="Goodwin L."/>
            <person name="Pitluck S."/>
            <person name="Ivanova N."/>
            <person name="Mavrommatis K."/>
            <person name="Mikhailova N."/>
            <person name="Pati A."/>
            <person name="Chen A."/>
            <person name="Palaniappan K."/>
            <person name="Goker M."/>
            <person name="Spring S."/>
            <person name="Land M."/>
            <person name="Hauser L."/>
            <person name="Chang Y.J."/>
            <person name="Jeffries C.C."/>
            <person name="Chain P."/>
            <person name="Bristow J."/>
            <person name="Eisen J.A."/>
            <person name="Markowitz V."/>
            <person name="Hugenholtz P."/>
            <person name="Kyrpides N.C."/>
            <person name="Klenk H.P."/>
            <person name="Lapidus A."/>
        </authorList>
    </citation>
    <scope>NUCLEOTIDE SEQUENCE [LARGE SCALE GENOMIC DNA]</scope>
    <source>
        <strain evidence="7">DSM 10331 / JCM 15462 / NBRC 103882 / ICP</strain>
    </source>
</reference>
<dbReference type="GO" id="GO:0016887">
    <property type="term" value="F:ATP hydrolysis activity"/>
    <property type="evidence" value="ECO:0007669"/>
    <property type="project" value="InterPro"/>
</dbReference>
<evidence type="ECO:0000256" key="1">
    <source>
        <dbReference type="ARBA" id="ARBA00022448"/>
    </source>
</evidence>
<evidence type="ECO:0000256" key="4">
    <source>
        <dbReference type="ARBA" id="ARBA00066388"/>
    </source>
</evidence>
<dbReference type="InterPro" id="IPR027417">
    <property type="entry name" value="P-loop_NTPase"/>
</dbReference>
<dbReference type="InterPro" id="IPR050093">
    <property type="entry name" value="ABC_SmlMolc_Importer"/>
</dbReference>
<dbReference type="HOGENOM" id="CLU_000604_1_1_11"/>
<dbReference type="SUPFAM" id="SSF52540">
    <property type="entry name" value="P-loop containing nucleoside triphosphate hydrolases"/>
    <property type="match status" value="1"/>
</dbReference>
<dbReference type="SUPFAM" id="SSF50331">
    <property type="entry name" value="MOP-like"/>
    <property type="match status" value="1"/>
</dbReference>
<dbReference type="InterPro" id="IPR013611">
    <property type="entry name" value="Transp-assoc_OB_typ2"/>
</dbReference>
<name>C7M001_ACIFD</name>
<evidence type="ECO:0000259" key="5">
    <source>
        <dbReference type="PROSITE" id="PS50893"/>
    </source>
</evidence>
<dbReference type="RefSeq" id="WP_015798793.1">
    <property type="nucleotide sequence ID" value="NC_013124.1"/>
</dbReference>
<evidence type="ECO:0000256" key="3">
    <source>
        <dbReference type="ARBA" id="ARBA00022840"/>
    </source>
</evidence>
<keyword evidence="1" id="KW-0813">Transport</keyword>
<sequence>MDVLEPVTDTRTTVARSHGVEVRLEGLVRAFGPTRALDDVSITVNPGELVALLGPSGSGKTTALRVLAGLERPDQGRVVIDGEDVTRVSAHRRGIGMVFQAYSLFPTMTALENVAFGLRLRRMRRPARTARAHELLELVGLGQLADRRPHQLSGGQAQRVALARALAIEPRVLLLDEPLSALDAAVRVRLREEIRRIQLELGTTTVFVTHDQEEALSIADRVAVLRAGRLEQLDTPTQIYHRPATPFVASFIGRANRIPAQMTENGRLLVLGHEIDAPTADLAPGTRHVALMRPESLTITPAPDGTGRILGLVFRGASTDVTVAWPTLPDPLVVTLAGEPTADLAPGARVEVVPRGTVLFVERAEERP</sequence>
<dbReference type="PROSITE" id="PS50893">
    <property type="entry name" value="ABC_TRANSPORTER_2"/>
    <property type="match status" value="1"/>
</dbReference>
<keyword evidence="3" id="KW-0067">ATP-binding</keyword>
<dbReference type="InterPro" id="IPR003439">
    <property type="entry name" value="ABC_transporter-like_ATP-bd"/>
</dbReference>
<dbReference type="EC" id="7.6.2.9" evidence="4"/>
<keyword evidence="7" id="KW-1185">Reference proteome</keyword>
<protein>
    <recommendedName>
        <fullName evidence="4">ABC-type quaternary amine transporter</fullName>
        <ecNumber evidence="4">7.6.2.9</ecNumber>
    </recommendedName>
</protein>
<dbReference type="PANTHER" id="PTHR42781:SF4">
    <property type="entry name" value="SPERMIDINE_PUTRESCINE IMPORT ATP-BINDING PROTEIN POTA"/>
    <property type="match status" value="1"/>
</dbReference>
<dbReference type="GO" id="GO:0005524">
    <property type="term" value="F:ATP binding"/>
    <property type="evidence" value="ECO:0007669"/>
    <property type="project" value="UniProtKB-KW"/>
</dbReference>
<organism evidence="6 7">
    <name type="scientific">Acidimicrobium ferrooxidans (strain DSM 10331 / JCM 15462 / NBRC 103882 / ICP)</name>
    <dbReference type="NCBI Taxonomy" id="525909"/>
    <lineage>
        <taxon>Bacteria</taxon>
        <taxon>Bacillati</taxon>
        <taxon>Actinomycetota</taxon>
        <taxon>Acidimicrobiia</taxon>
        <taxon>Acidimicrobiales</taxon>
        <taxon>Acidimicrobiaceae</taxon>
        <taxon>Acidimicrobium</taxon>
    </lineage>
</organism>
<dbReference type="eggNOG" id="COG3842">
    <property type="taxonomic scope" value="Bacteria"/>
</dbReference>
<dbReference type="InterPro" id="IPR003593">
    <property type="entry name" value="AAA+_ATPase"/>
</dbReference>
<proteinExistence type="predicted"/>
<dbReference type="OrthoDB" id="9802264at2"/>
<evidence type="ECO:0000313" key="6">
    <source>
        <dbReference type="EMBL" id="ACU54309.1"/>
    </source>
</evidence>
<dbReference type="STRING" id="525909.Afer_1383"/>
<dbReference type="PROSITE" id="PS00211">
    <property type="entry name" value="ABC_TRANSPORTER_1"/>
    <property type="match status" value="1"/>
</dbReference>
<feature type="domain" description="ABC transporter" evidence="5">
    <location>
        <begin position="22"/>
        <end position="252"/>
    </location>
</feature>
<gene>
    <name evidence="6" type="ordered locus">Afer_1383</name>
</gene>
<dbReference type="InterPro" id="IPR017871">
    <property type="entry name" value="ABC_transporter-like_CS"/>
</dbReference>